<gene>
    <name evidence="5" type="ORF">Pla133_38490</name>
</gene>
<dbReference type="Pfam" id="PF03098">
    <property type="entry name" value="An_peroxidase"/>
    <property type="match status" value="1"/>
</dbReference>
<sequence length="547" mass="60366">MQSASDWIGLKPAFVPPGSGRLDQTRWLEQRAEALLSAECVEGCIPAGYTYFGQFIVHDVSFHRPAIGGGKNRRSVCFDLDSVYGDGPHGSPHLYDDDDRYRLRIGHAQWNPRPEATPRVEWDLPRVGAMVIQSARLRRELMSSERYRELAKPLERTVGRLRHLPAMDGPWVRLVGGEILRCGSDSVVILRTSALIGDPRNDENVLVGQMHLAFLQLHNRLMQEARESAQNESDAEAFEWARSQVRLRFQHAILHDYLLEICSKEVVDRVVERAVTVLKGEAGGGSLGSLIREPRIPDEFALAGFRFGHAMVRTTYDLNARVRGIPILAPGAMVHPQEDLRGGKQLPPDWSVDWRRFFQVSDVDPPPQMAHGIAPCVDSRLGMIHDGGAPSLPARTLLAGFEKGLPSGQTLAKAIKAPVRGGEELPLWEYVLREAPERRCPLGARKHGDATGPALGPVGNTIVAETIVGILASDPSGIFRTVEYPEWRYEARRDYGILQLLEEAGVLELEPPMELPRGGRSSPGESGVAPLPPRPVPLEQGEHGAGQ</sequence>
<keyword evidence="2" id="KW-0964">Secreted</keyword>
<organism evidence="5 6">
    <name type="scientific">Engelhardtia mirabilis</name>
    <dbReference type="NCBI Taxonomy" id="2528011"/>
    <lineage>
        <taxon>Bacteria</taxon>
        <taxon>Pseudomonadati</taxon>
        <taxon>Planctomycetota</taxon>
        <taxon>Planctomycetia</taxon>
        <taxon>Planctomycetia incertae sedis</taxon>
        <taxon>Engelhardtia</taxon>
    </lineage>
</organism>
<evidence type="ECO:0000313" key="5">
    <source>
        <dbReference type="EMBL" id="QDU68746.1"/>
    </source>
</evidence>
<dbReference type="InterPro" id="IPR019791">
    <property type="entry name" value="Haem_peroxidase_animal"/>
</dbReference>
<comment type="subcellular location">
    <subcellularLocation>
        <location evidence="1">Secreted</location>
    </subcellularLocation>
</comment>
<evidence type="ECO:0000256" key="4">
    <source>
        <dbReference type="SAM" id="MobiDB-lite"/>
    </source>
</evidence>
<evidence type="ECO:0000256" key="3">
    <source>
        <dbReference type="ARBA" id="ARBA00023180"/>
    </source>
</evidence>
<dbReference type="KEGG" id="pbap:Pla133_38490"/>
<dbReference type="AlphaFoldDB" id="A0A518BP64"/>
<dbReference type="Proteomes" id="UP000316921">
    <property type="component" value="Chromosome"/>
</dbReference>
<keyword evidence="5" id="KW-0560">Oxidoreductase</keyword>
<keyword evidence="6" id="KW-1185">Reference proteome</keyword>
<feature type="compositionally biased region" description="Low complexity" evidence="4">
    <location>
        <begin position="516"/>
        <end position="527"/>
    </location>
</feature>
<dbReference type="SUPFAM" id="SSF48113">
    <property type="entry name" value="Heme-dependent peroxidases"/>
    <property type="match status" value="1"/>
</dbReference>
<feature type="region of interest" description="Disordered" evidence="4">
    <location>
        <begin position="511"/>
        <end position="547"/>
    </location>
</feature>
<dbReference type="GO" id="GO:0020037">
    <property type="term" value="F:heme binding"/>
    <property type="evidence" value="ECO:0007669"/>
    <property type="project" value="InterPro"/>
</dbReference>
<dbReference type="InterPro" id="IPR010255">
    <property type="entry name" value="Haem_peroxidase_sf"/>
</dbReference>
<dbReference type="RefSeq" id="WP_145068027.1">
    <property type="nucleotide sequence ID" value="NZ_CP036287.1"/>
</dbReference>
<proteinExistence type="predicted"/>
<dbReference type="PANTHER" id="PTHR11475">
    <property type="entry name" value="OXIDASE/PEROXIDASE"/>
    <property type="match status" value="1"/>
</dbReference>
<name>A0A518BP64_9BACT</name>
<dbReference type="Gene3D" id="1.10.640.10">
    <property type="entry name" value="Haem peroxidase domain superfamily, animal type"/>
    <property type="match status" value="1"/>
</dbReference>
<accession>A0A518BP64</accession>
<keyword evidence="5" id="KW-0575">Peroxidase</keyword>
<evidence type="ECO:0000256" key="1">
    <source>
        <dbReference type="ARBA" id="ARBA00004613"/>
    </source>
</evidence>
<dbReference type="PANTHER" id="PTHR11475:SF4">
    <property type="entry name" value="CHORION PEROXIDASE"/>
    <property type="match status" value="1"/>
</dbReference>
<dbReference type="GO" id="GO:0005576">
    <property type="term" value="C:extracellular region"/>
    <property type="evidence" value="ECO:0007669"/>
    <property type="project" value="UniProtKB-SubCell"/>
</dbReference>
<evidence type="ECO:0000313" key="6">
    <source>
        <dbReference type="Proteomes" id="UP000316921"/>
    </source>
</evidence>
<dbReference type="EMBL" id="CP036287">
    <property type="protein sequence ID" value="QDU68746.1"/>
    <property type="molecule type" value="Genomic_DNA"/>
</dbReference>
<keyword evidence="3" id="KW-0325">Glycoprotein</keyword>
<dbReference type="InterPro" id="IPR037120">
    <property type="entry name" value="Haem_peroxidase_sf_animal"/>
</dbReference>
<protein>
    <submittedName>
        <fullName evidence="5">Peroxidase</fullName>
    </submittedName>
</protein>
<dbReference type="GO" id="GO:0006979">
    <property type="term" value="P:response to oxidative stress"/>
    <property type="evidence" value="ECO:0007669"/>
    <property type="project" value="InterPro"/>
</dbReference>
<evidence type="ECO:0000256" key="2">
    <source>
        <dbReference type="ARBA" id="ARBA00022525"/>
    </source>
</evidence>
<reference evidence="5 6" key="1">
    <citation type="submission" date="2019-02" db="EMBL/GenBank/DDBJ databases">
        <title>Deep-cultivation of Planctomycetes and their phenomic and genomic characterization uncovers novel biology.</title>
        <authorList>
            <person name="Wiegand S."/>
            <person name="Jogler M."/>
            <person name="Boedeker C."/>
            <person name="Pinto D."/>
            <person name="Vollmers J."/>
            <person name="Rivas-Marin E."/>
            <person name="Kohn T."/>
            <person name="Peeters S.H."/>
            <person name="Heuer A."/>
            <person name="Rast P."/>
            <person name="Oberbeckmann S."/>
            <person name="Bunk B."/>
            <person name="Jeske O."/>
            <person name="Meyerdierks A."/>
            <person name="Storesund J.E."/>
            <person name="Kallscheuer N."/>
            <person name="Luecker S."/>
            <person name="Lage O.M."/>
            <person name="Pohl T."/>
            <person name="Merkel B.J."/>
            <person name="Hornburger P."/>
            <person name="Mueller R.-W."/>
            <person name="Bruemmer F."/>
            <person name="Labrenz M."/>
            <person name="Spormann A.M."/>
            <person name="Op den Camp H."/>
            <person name="Overmann J."/>
            <person name="Amann R."/>
            <person name="Jetten M.S.M."/>
            <person name="Mascher T."/>
            <person name="Medema M.H."/>
            <person name="Devos D.P."/>
            <person name="Kaster A.-K."/>
            <person name="Ovreas L."/>
            <person name="Rohde M."/>
            <person name="Galperin M.Y."/>
            <person name="Jogler C."/>
        </authorList>
    </citation>
    <scope>NUCLEOTIDE SEQUENCE [LARGE SCALE GENOMIC DNA]</scope>
    <source>
        <strain evidence="5 6">Pla133</strain>
    </source>
</reference>
<dbReference type="GO" id="GO:0004601">
    <property type="term" value="F:peroxidase activity"/>
    <property type="evidence" value="ECO:0007669"/>
    <property type="project" value="UniProtKB-KW"/>
</dbReference>